<dbReference type="Gene3D" id="1.20.1090.10">
    <property type="entry name" value="Dehydroquinate synthase-like - alpha domain"/>
    <property type="match status" value="1"/>
</dbReference>
<keyword evidence="10 18" id="KW-0028">Amino-acid biosynthesis</keyword>
<dbReference type="EC" id="4.2.3.4" evidence="7 18"/>
<dbReference type="GO" id="GO:0008652">
    <property type="term" value="P:amino acid biosynthetic process"/>
    <property type="evidence" value="ECO:0007669"/>
    <property type="project" value="UniProtKB-KW"/>
</dbReference>
<protein>
    <recommendedName>
        <fullName evidence="8 18">3-dehydroquinate synthase</fullName>
        <shortName evidence="18">DHQS</shortName>
        <ecNumber evidence="7 18">4.2.3.4</ecNumber>
    </recommendedName>
</protein>
<feature type="binding site" evidence="18">
    <location>
        <begin position="103"/>
        <end position="107"/>
    </location>
    <ligand>
        <name>NAD(+)</name>
        <dbReference type="ChEBI" id="CHEBI:57540"/>
    </ligand>
</feature>
<dbReference type="GO" id="GO:0009423">
    <property type="term" value="P:chorismate biosynthetic process"/>
    <property type="evidence" value="ECO:0007669"/>
    <property type="project" value="UniProtKB-UniRule"/>
</dbReference>
<dbReference type="InterPro" id="IPR050071">
    <property type="entry name" value="Dehydroquinate_synthase"/>
</dbReference>
<comment type="cofactor">
    <cofactor evidence="18">
        <name>Co(2+)</name>
        <dbReference type="ChEBI" id="CHEBI:48828"/>
    </cofactor>
    <cofactor evidence="18">
        <name>Zn(2+)</name>
        <dbReference type="ChEBI" id="CHEBI:29105"/>
    </cofactor>
    <text evidence="18">Binds 1 divalent metal cation per subunit. Can use either Co(2+) or Zn(2+).</text>
</comment>
<evidence type="ECO:0000256" key="17">
    <source>
        <dbReference type="ARBA" id="ARBA00023285"/>
    </source>
</evidence>
<feature type="binding site" evidence="18">
    <location>
        <begin position="127"/>
        <end position="128"/>
    </location>
    <ligand>
        <name>NAD(+)</name>
        <dbReference type="ChEBI" id="CHEBI:57540"/>
    </ligand>
</feature>
<comment type="similarity">
    <text evidence="6 18">Belongs to the sugar phosphate cyclases superfamily. Dehydroquinate synthase family.</text>
</comment>
<dbReference type="Pfam" id="PF01761">
    <property type="entry name" value="DHQ_synthase"/>
    <property type="match status" value="1"/>
</dbReference>
<evidence type="ECO:0000259" key="20">
    <source>
        <dbReference type="Pfam" id="PF24621"/>
    </source>
</evidence>
<dbReference type="GO" id="GO:0009073">
    <property type="term" value="P:aromatic amino acid family biosynthetic process"/>
    <property type="evidence" value="ECO:0007669"/>
    <property type="project" value="UniProtKB-KW"/>
</dbReference>
<keyword evidence="13 18" id="KW-0862">Zinc</keyword>
<dbReference type="HAMAP" id="MF_00110">
    <property type="entry name" value="DHQ_synthase"/>
    <property type="match status" value="1"/>
</dbReference>
<dbReference type="PANTHER" id="PTHR43622:SF7">
    <property type="entry name" value="3-DEHYDROQUINATE SYNTHASE, CHLOROPLASTIC"/>
    <property type="match status" value="1"/>
</dbReference>
<dbReference type="InterPro" id="IPR056179">
    <property type="entry name" value="DHQS_C"/>
</dbReference>
<evidence type="ECO:0000256" key="6">
    <source>
        <dbReference type="ARBA" id="ARBA00005412"/>
    </source>
</evidence>
<dbReference type="GO" id="GO:0003856">
    <property type="term" value="F:3-dehydroquinate synthase activity"/>
    <property type="evidence" value="ECO:0007669"/>
    <property type="project" value="UniProtKB-UniRule"/>
</dbReference>
<keyword evidence="11 18" id="KW-0479">Metal-binding</keyword>
<dbReference type="PIRSF" id="PIRSF001455">
    <property type="entry name" value="DHQ_synth"/>
    <property type="match status" value="1"/>
</dbReference>
<dbReference type="EMBL" id="CP012154">
    <property type="protein sequence ID" value="AKS40678.1"/>
    <property type="molecule type" value="Genomic_DNA"/>
</dbReference>
<dbReference type="CDD" id="cd08195">
    <property type="entry name" value="DHQS"/>
    <property type="match status" value="1"/>
</dbReference>
<feature type="binding site" evidence="18">
    <location>
        <begin position="167"/>
        <end position="170"/>
    </location>
    <ligand>
        <name>NAD(+)</name>
        <dbReference type="ChEBI" id="CHEBI:57540"/>
    </ligand>
</feature>
<gene>
    <name evidence="18" type="primary">aroB</name>
    <name evidence="21" type="ORF">WM2015_292</name>
</gene>
<proteinExistence type="inferred from homology"/>
<evidence type="ECO:0000256" key="16">
    <source>
        <dbReference type="ARBA" id="ARBA00023239"/>
    </source>
</evidence>
<evidence type="ECO:0000256" key="14">
    <source>
        <dbReference type="ARBA" id="ARBA00023027"/>
    </source>
</evidence>
<feature type="binding site" evidence="18">
    <location>
        <position position="149"/>
    </location>
    <ligand>
        <name>NAD(+)</name>
        <dbReference type="ChEBI" id="CHEBI:57540"/>
    </ligand>
</feature>
<evidence type="ECO:0000256" key="5">
    <source>
        <dbReference type="ARBA" id="ARBA00004661"/>
    </source>
</evidence>
<keyword evidence="14 18" id="KW-0520">NAD</keyword>
<name>A0A0K0XSL5_9GAMM</name>
<dbReference type="InterPro" id="IPR016037">
    <property type="entry name" value="DHQ_synth_AroB"/>
</dbReference>
<dbReference type="Gene3D" id="3.40.50.1970">
    <property type="match status" value="1"/>
</dbReference>
<evidence type="ECO:0000256" key="8">
    <source>
        <dbReference type="ARBA" id="ARBA00017684"/>
    </source>
</evidence>
<reference evidence="21 22" key="1">
    <citation type="submission" date="2015-07" db="EMBL/GenBank/DDBJ databases">
        <authorList>
            <person name="Noorani M."/>
        </authorList>
    </citation>
    <scope>NUCLEOTIDE SEQUENCE [LARGE SCALE GENOMIC DNA]</scope>
    <source>
        <strain evidence="21 22">KCTC 42284</strain>
    </source>
</reference>
<accession>A0A0K0XSL5</accession>
<feature type="binding site" evidence="18">
    <location>
        <position position="245"/>
    </location>
    <ligand>
        <name>Zn(2+)</name>
        <dbReference type="ChEBI" id="CHEBI:29105"/>
    </ligand>
</feature>
<evidence type="ECO:0000256" key="3">
    <source>
        <dbReference type="ARBA" id="ARBA00003485"/>
    </source>
</evidence>
<evidence type="ECO:0000256" key="2">
    <source>
        <dbReference type="ARBA" id="ARBA00001911"/>
    </source>
</evidence>
<keyword evidence="9 18" id="KW-0963">Cytoplasm</keyword>
<dbReference type="SUPFAM" id="SSF56796">
    <property type="entry name" value="Dehydroquinate synthase-like"/>
    <property type="match status" value="1"/>
</dbReference>
<evidence type="ECO:0000256" key="10">
    <source>
        <dbReference type="ARBA" id="ARBA00022605"/>
    </source>
</evidence>
<comment type="cofactor">
    <cofactor evidence="2 18">
        <name>NAD(+)</name>
        <dbReference type="ChEBI" id="CHEBI:57540"/>
    </cofactor>
</comment>
<evidence type="ECO:0000259" key="19">
    <source>
        <dbReference type="Pfam" id="PF01761"/>
    </source>
</evidence>
<keyword evidence="22" id="KW-1185">Reference proteome</keyword>
<dbReference type="GO" id="GO:0046872">
    <property type="term" value="F:metal ion binding"/>
    <property type="evidence" value="ECO:0007669"/>
    <property type="project" value="UniProtKB-KW"/>
</dbReference>
<dbReference type="AlphaFoldDB" id="A0A0K0XSL5"/>
<sequence>MKVIQVRHAGGEYPVYVGQGLLGMTSILDRHLEGRVLVVSDQNVAKHYLDRLRPTLSRIQHKRKIILPAGEEYKTVASWQRILDELVELKAQRDATILALGGGVVGDMAGFAAASYMRGIRVIQMPTTLLAQVDAAVGGKTGVNHPQGKNLIGAFHQPAAVIADLDTLQTLDERDYRAGLAEVVKYGAIRDPGFFAWLDARADALAARVPDALVEAVYQSVRNKAEVVAADEKEAGQRALLNFGHTFGHALETFTAYQRYRHGEAVAIGMVLAARLSEFLGRCPTGTSDRLERLLQRLGLDTRLPADADPDRLLNLMRLDKKNRADQIRLILLDDIGQASVTPCPADDIREVLVK</sequence>
<feature type="domain" description="3-dehydroquinate synthase C-terminal" evidence="20">
    <location>
        <begin position="179"/>
        <end position="323"/>
    </location>
</feature>
<feature type="domain" description="3-dehydroquinate synthase N-terminal" evidence="19">
    <location>
        <begin position="65"/>
        <end position="177"/>
    </location>
</feature>
<dbReference type="GO" id="GO:0005737">
    <property type="term" value="C:cytoplasm"/>
    <property type="evidence" value="ECO:0007669"/>
    <property type="project" value="UniProtKB-SubCell"/>
</dbReference>
<evidence type="ECO:0000256" key="15">
    <source>
        <dbReference type="ARBA" id="ARBA00023141"/>
    </source>
</evidence>
<organism evidence="21 22">
    <name type="scientific">Wenzhouxiangella marina</name>
    <dbReference type="NCBI Taxonomy" id="1579979"/>
    <lineage>
        <taxon>Bacteria</taxon>
        <taxon>Pseudomonadati</taxon>
        <taxon>Pseudomonadota</taxon>
        <taxon>Gammaproteobacteria</taxon>
        <taxon>Chromatiales</taxon>
        <taxon>Wenzhouxiangellaceae</taxon>
        <taxon>Wenzhouxiangella</taxon>
    </lineage>
</organism>
<dbReference type="GO" id="GO:0000166">
    <property type="term" value="F:nucleotide binding"/>
    <property type="evidence" value="ECO:0007669"/>
    <property type="project" value="UniProtKB-KW"/>
</dbReference>
<dbReference type="Proteomes" id="UP000066624">
    <property type="component" value="Chromosome"/>
</dbReference>
<comment type="subcellular location">
    <subcellularLocation>
        <location evidence="4 18">Cytoplasm</location>
    </subcellularLocation>
</comment>
<comment type="catalytic activity">
    <reaction evidence="1 18">
        <text>7-phospho-2-dehydro-3-deoxy-D-arabino-heptonate = 3-dehydroquinate + phosphate</text>
        <dbReference type="Rhea" id="RHEA:21968"/>
        <dbReference type="ChEBI" id="CHEBI:32364"/>
        <dbReference type="ChEBI" id="CHEBI:43474"/>
        <dbReference type="ChEBI" id="CHEBI:58394"/>
        <dbReference type="EC" id="4.2.3.4"/>
    </reaction>
</comment>
<comment type="function">
    <text evidence="3 18">Catalyzes the conversion of 3-deoxy-D-arabino-heptulosonate 7-phosphate (DAHP) to dehydroquinate (DHQ).</text>
</comment>
<evidence type="ECO:0000256" key="13">
    <source>
        <dbReference type="ARBA" id="ARBA00022833"/>
    </source>
</evidence>
<keyword evidence="17 18" id="KW-0170">Cobalt</keyword>
<dbReference type="RefSeq" id="WP_049724367.1">
    <property type="nucleotide sequence ID" value="NZ_CP012154.1"/>
</dbReference>
<comment type="pathway">
    <text evidence="5 18">Metabolic intermediate biosynthesis; chorismate biosynthesis; chorismate from D-erythrose 4-phosphate and phosphoenolpyruvate: step 2/7.</text>
</comment>
<dbReference type="PATRIC" id="fig|1579979.3.peg.296"/>
<keyword evidence="15 18" id="KW-0057">Aromatic amino acid biosynthesis</keyword>
<keyword evidence="12 18" id="KW-0547">Nucleotide-binding</keyword>
<keyword evidence="16 18" id="KW-0456">Lyase</keyword>
<evidence type="ECO:0000256" key="18">
    <source>
        <dbReference type="HAMAP-Rule" id="MF_00110"/>
    </source>
</evidence>
<dbReference type="InterPro" id="IPR030960">
    <property type="entry name" value="DHQS/DOIS_N"/>
</dbReference>
<evidence type="ECO:0000256" key="7">
    <source>
        <dbReference type="ARBA" id="ARBA00013031"/>
    </source>
</evidence>
<dbReference type="KEGG" id="wma:WM2015_292"/>
<feature type="binding site" evidence="18">
    <location>
        <position position="182"/>
    </location>
    <ligand>
        <name>Zn(2+)</name>
        <dbReference type="ChEBI" id="CHEBI:29105"/>
    </ligand>
</feature>
<dbReference type="NCBIfam" id="TIGR01357">
    <property type="entry name" value="aroB"/>
    <property type="match status" value="1"/>
</dbReference>
<evidence type="ECO:0000256" key="4">
    <source>
        <dbReference type="ARBA" id="ARBA00004496"/>
    </source>
</evidence>
<evidence type="ECO:0000313" key="21">
    <source>
        <dbReference type="EMBL" id="AKS40678.1"/>
    </source>
</evidence>
<evidence type="ECO:0000256" key="12">
    <source>
        <dbReference type="ARBA" id="ARBA00022741"/>
    </source>
</evidence>
<dbReference type="Pfam" id="PF24621">
    <property type="entry name" value="DHQS_C"/>
    <property type="match status" value="1"/>
</dbReference>
<evidence type="ECO:0000256" key="9">
    <source>
        <dbReference type="ARBA" id="ARBA00022490"/>
    </source>
</evidence>
<evidence type="ECO:0000313" key="22">
    <source>
        <dbReference type="Proteomes" id="UP000066624"/>
    </source>
</evidence>
<dbReference type="UniPathway" id="UPA00053">
    <property type="reaction ID" value="UER00085"/>
</dbReference>
<evidence type="ECO:0000256" key="11">
    <source>
        <dbReference type="ARBA" id="ARBA00022723"/>
    </source>
</evidence>
<dbReference type="PANTHER" id="PTHR43622">
    <property type="entry name" value="3-DEHYDROQUINATE SYNTHASE"/>
    <property type="match status" value="1"/>
</dbReference>
<comment type="caution">
    <text evidence="18">Lacks conserved residue(s) required for the propagation of feature annotation.</text>
</comment>
<dbReference type="OrthoDB" id="9806583at2"/>
<dbReference type="STRING" id="1579979.WM2015_292"/>
<feature type="binding site" evidence="18">
    <location>
        <position position="140"/>
    </location>
    <ligand>
        <name>NAD(+)</name>
        <dbReference type="ChEBI" id="CHEBI:57540"/>
    </ligand>
</feature>
<feature type="binding site" evidence="18">
    <location>
        <position position="262"/>
    </location>
    <ligand>
        <name>Zn(2+)</name>
        <dbReference type="ChEBI" id="CHEBI:29105"/>
    </ligand>
</feature>
<evidence type="ECO:0000256" key="1">
    <source>
        <dbReference type="ARBA" id="ARBA00001393"/>
    </source>
</evidence>
<dbReference type="FunFam" id="3.40.50.1970:FF:000001">
    <property type="entry name" value="3-dehydroquinate synthase"/>
    <property type="match status" value="1"/>
</dbReference>
<dbReference type="InterPro" id="IPR030963">
    <property type="entry name" value="DHQ_synth_fam"/>
</dbReference>